<name>A0A364P325_9PROT</name>
<evidence type="ECO:0000313" key="2">
    <source>
        <dbReference type="Proteomes" id="UP000251075"/>
    </source>
</evidence>
<comment type="caution">
    <text evidence="1">The sequence shown here is derived from an EMBL/GenBank/DDBJ whole genome shotgun (WGS) entry which is preliminary data.</text>
</comment>
<dbReference type="EMBL" id="PGTO01000002">
    <property type="protein sequence ID" value="RAU23495.1"/>
    <property type="molecule type" value="Genomic_DNA"/>
</dbReference>
<dbReference type="Gene3D" id="3.40.630.10">
    <property type="entry name" value="Zn peptidases"/>
    <property type="match status" value="1"/>
</dbReference>
<sequence length="271" mass="28831">MKPTRILIRGTGEIASAVACLLHRAGGLAALQASRPPIAIRRLMAFSDAVFDGTAQLDGLTARRIDDPAALASVWAAGEIPLLYRDFALAIRECDWDVLVDARMNKQHSPEAQRGLAPLVIGMGPGCAIGRNVDVAVETSWDELGRILRHGETLPLRGEPRAVLGHARDRFRYAPQAGLLQASATIGQVVRVGEEIARIGHMPICAVFDGVVRGITRDGVPVESGNKIAEIDPRIGSVTLTGIDHRPRRIAEAVAAIVADAVACQSAPMEA</sequence>
<accession>A0A364P325</accession>
<reference evidence="1 2" key="1">
    <citation type="submission" date="2017-11" db="EMBL/GenBank/DDBJ databases">
        <title>Draft genome sequence of magnetotactic bacterium Magnetospirillum kuznetsovii LBB-42.</title>
        <authorList>
            <person name="Grouzdev D.S."/>
            <person name="Rysina M.S."/>
            <person name="Baslerov R.V."/>
            <person name="Koziaeva V."/>
        </authorList>
    </citation>
    <scope>NUCLEOTIDE SEQUENCE [LARGE SCALE GENOMIC DNA]</scope>
    <source>
        <strain evidence="1 2">LBB-42</strain>
    </source>
</reference>
<protein>
    <submittedName>
        <fullName evidence="1">Xanthine dehydrogenase</fullName>
    </submittedName>
</protein>
<proteinExistence type="predicted"/>
<keyword evidence="2" id="KW-1185">Reference proteome</keyword>
<organism evidence="1 2">
    <name type="scientific">Paramagnetospirillum kuznetsovii</name>
    <dbReference type="NCBI Taxonomy" id="2053833"/>
    <lineage>
        <taxon>Bacteria</taxon>
        <taxon>Pseudomonadati</taxon>
        <taxon>Pseudomonadota</taxon>
        <taxon>Alphaproteobacteria</taxon>
        <taxon>Rhodospirillales</taxon>
        <taxon>Magnetospirillaceae</taxon>
        <taxon>Paramagnetospirillum</taxon>
    </lineage>
</organism>
<dbReference type="AlphaFoldDB" id="A0A364P325"/>
<dbReference type="OrthoDB" id="9815497at2"/>
<dbReference type="Proteomes" id="UP000251075">
    <property type="component" value="Unassembled WGS sequence"/>
</dbReference>
<gene>
    <name evidence="1" type="ORF">CU669_03800</name>
</gene>
<evidence type="ECO:0000313" key="1">
    <source>
        <dbReference type="EMBL" id="RAU23495.1"/>
    </source>
</evidence>